<dbReference type="AlphaFoldDB" id="A0A9X7P4Z8"/>
<keyword evidence="1" id="KW-0969">Cilium</keyword>
<proteinExistence type="predicted"/>
<evidence type="ECO:0000313" key="2">
    <source>
        <dbReference type="Proteomes" id="UP000239430"/>
    </source>
</evidence>
<dbReference type="RefSeq" id="WP_054937523.1">
    <property type="nucleotide sequence ID" value="NZ_PVXL01000067.1"/>
</dbReference>
<evidence type="ECO:0000313" key="1">
    <source>
        <dbReference type="EMBL" id="PRR69973.1"/>
    </source>
</evidence>
<dbReference type="EMBL" id="PVXL01000067">
    <property type="protein sequence ID" value="PRR69973.1"/>
    <property type="molecule type" value="Genomic_DNA"/>
</dbReference>
<organism evidence="1 2">
    <name type="scientific">Neomoorella stamsii</name>
    <dbReference type="NCBI Taxonomy" id="1266720"/>
    <lineage>
        <taxon>Bacteria</taxon>
        <taxon>Bacillati</taxon>
        <taxon>Bacillota</taxon>
        <taxon>Clostridia</taxon>
        <taxon>Neomoorellales</taxon>
        <taxon>Neomoorellaceae</taxon>
        <taxon>Neomoorella</taxon>
    </lineage>
</organism>
<keyword evidence="2" id="KW-1185">Reference proteome</keyword>
<accession>A0A9X7P4Z8</accession>
<name>A0A9X7P4Z8_9FIRM</name>
<comment type="caution">
    <text evidence="1">The sequence shown here is derived from an EMBL/GenBank/DDBJ whole genome shotgun (WGS) entry which is preliminary data.</text>
</comment>
<gene>
    <name evidence="1" type="ORF">MOST_28500</name>
</gene>
<protein>
    <submittedName>
        <fullName evidence="1">Flagellar assembly protein H</fullName>
    </submittedName>
</protein>
<sequence>MYSPEERQRIKEIFNKSPIMQEWLKEWSEQARIEGLAKGRAEGLAKGLAKGRAKGRAEGAREGKIKKAQEAICTYLKIKDAPIAPKWLAKVRKVNDLELLDSIMVQLFQATSKEEAQAIIQQALEKANEPSSR</sequence>
<keyword evidence="1" id="KW-0966">Cell projection</keyword>
<reference evidence="1 2" key="1">
    <citation type="submission" date="2018-03" db="EMBL/GenBank/DDBJ databases">
        <title>Genome sequence of Moorella stamsii DSM 26217.</title>
        <authorList>
            <person name="Poehlein A."/>
            <person name="Daniel R."/>
        </authorList>
    </citation>
    <scope>NUCLEOTIDE SEQUENCE [LARGE SCALE GENOMIC DNA]</scope>
    <source>
        <strain evidence="2">DSM 26217</strain>
    </source>
</reference>
<keyword evidence="1" id="KW-0282">Flagellum</keyword>
<dbReference type="Proteomes" id="UP000239430">
    <property type="component" value="Unassembled WGS sequence"/>
</dbReference>